<organism evidence="2">
    <name type="scientific">marine sediment metagenome</name>
    <dbReference type="NCBI Taxonomy" id="412755"/>
    <lineage>
        <taxon>unclassified sequences</taxon>
        <taxon>metagenomes</taxon>
        <taxon>ecological metagenomes</taxon>
    </lineage>
</organism>
<gene>
    <name evidence="2" type="ORF">LCGC14_2571420</name>
</gene>
<sequence>FSLPISRKERLMNFQVLRGAIFNFVDGLEDRMFNGLNEIEEAFTGFIETTTTIITTGLITFIGLIFESINSVGGIGFNLFRAGLAIALGGPDVEEDTRLANTMGNFGFASENNDEVEAAMTEAGEFNYGDFDTDPWANGKFPGANDDIGDWPLPTSRLPIRESDEEGN</sequence>
<proteinExistence type="predicted"/>
<evidence type="ECO:0000313" key="2">
    <source>
        <dbReference type="EMBL" id="KKL08880.1"/>
    </source>
</evidence>
<protein>
    <submittedName>
        <fullName evidence="2">Uncharacterized protein</fullName>
    </submittedName>
</protein>
<dbReference type="AlphaFoldDB" id="A0A0F9AHK8"/>
<evidence type="ECO:0000256" key="1">
    <source>
        <dbReference type="SAM" id="MobiDB-lite"/>
    </source>
</evidence>
<reference evidence="2" key="1">
    <citation type="journal article" date="2015" name="Nature">
        <title>Complex archaea that bridge the gap between prokaryotes and eukaryotes.</title>
        <authorList>
            <person name="Spang A."/>
            <person name="Saw J.H."/>
            <person name="Jorgensen S.L."/>
            <person name="Zaremba-Niedzwiedzka K."/>
            <person name="Martijn J."/>
            <person name="Lind A.E."/>
            <person name="van Eijk R."/>
            <person name="Schleper C."/>
            <person name="Guy L."/>
            <person name="Ettema T.J."/>
        </authorList>
    </citation>
    <scope>NUCLEOTIDE SEQUENCE</scope>
</reference>
<accession>A0A0F9AHK8</accession>
<dbReference type="EMBL" id="LAZR01042703">
    <property type="protein sequence ID" value="KKL08880.1"/>
    <property type="molecule type" value="Genomic_DNA"/>
</dbReference>
<name>A0A0F9AHK8_9ZZZZ</name>
<feature type="non-terminal residue" evidence="2">
    <location>
        <position position="1"/>
    </location>
</feature>
<comment type="caution">
    <text evidence="2">The sequence shown here is derived from an EMBL/GenBank/DDBJ whole genome shotgun (WGS) entry which is preliminary data.</text>
</comment>
<feature type="region of interest" description="Disordered" evidence="1">
    <location>
        <begin position="143"/>
        <end position="168"/>
    </location>
</feature>